<dbReference type="Gene3D" id="3.40.50.620">
    <property type="entry name" value="HUPs"/>
    <property type="match status" value="1"/>
</dbReference>
<dbReference type="InterPro" id="IPR014729">
    <property type="entry name" value="Rossmann-like_a/b/a_fold"/>
</dbReference>
<evidence type="ECO:0000313" key="2">
    <source>
        <dbReference type="Proteomes" id="UP001164705"/>
    </source>
</evidence>
<reference evidence="1" key="1">
    <citation type="submission" date="2022-11" db="EMBL/GenBank/DDBJ databases">
        <title>Lacinutrix neustonica HL-RS19T sp. nov., isolated from the surface microlayer sample of brackish Lake Shihwa.</title>
        <authorList>
            <person name="Choi J.Y."/>
            <person name="Hwang C.Y."/>
        </authorList>
    </citation>
    <scope>NUCLEOTIDE SEQUENCE</scope>
    <source>
        <strain evidence="1">HL-RS19</strain>
    </source>
</reference>
<dbReference type="AlphaFoldDB" id="A0A9E8MXQ8"/>
<evidence type="ECO:0000313" key="1">
    <source>
        <dbReference type="EMBL" id="WAC02799.1"/>
    </source>
</evidence>
<dbReference type="Proteomes" id="UP001164705">
    <property type="component" value="Chromosome"/>
</dbReference>
<sequence length="117" mass="13723">MPFTQKQLQPIINIASNHKARIHVLHVSYGQDLTEKQEKNKHKLETYFKTISNIFHELSNQDVSVAISNFQMKARINLLVMMNNKHSFFENVFFKAKINQISFHLNIPFLVIPSKNK</sequence>
<dbReference type="RefSeq" id="WP_267677398.1">
    <property type="nucleotide sequence ID" value="NZ_CP113088.1"/>
</dbReference>
<protein>
    <recommendedName>
        <fullName evidence="3">Universal stress protein</fullName>
    </recommendedName>
</protein>
<dbReference type="EMBL" id="CP113088">
    <property type="protein sequence ID" value="WAC02799.1"/>
    <property type="molecule type" value="Genomic_DNA"/>
</dbReference>
<dbReference type="KEGG" id="lnu:N7U66_03840"/>
<name>A0A9E8MXQ8_9FLAO</name>
<keyword evidence="2" id="KW-1185">Reference proteome</keyword>
<proteinExistence type="predicted"/>
<evidence type="ECO:0008006" key="3">
    <source>
        <dbReference type="Google" id="ProtNLM"/>
    </source>
</evidence>
<accession>A0A9E8MXQ8</accession>
<gene>
    <name evidence="1" type="ORF">N7U66_03840</name>
</gene>
<dbReference type="SUPFAM" id="SSF52402">
    <property type="entry name" value="Adenine nucleotide alpha hydrolases-like"/>
    <property type="match status" value="1"/>
</dbReference>
<organism evidence="1 2">
    <name type="scientific">Lacinutrix neustonica</name>
    <dbReference type="NCBI Taxonomy" id="2980107"/>
    <lineage>
        <taxon>Bacteria</taxon>
        <taxon>Pseudomonadati</taxon>
        <taxon>Bacteroidota</taxon>
        <taxon>Flavobacteriia</taxon>
        <taxon>Flavobacteriales</taxon>
        <taxon>Flavobacteriaceae</taxon>
        <taxon>Lacinutrix</taxon>
    </lineage>
</organism>